<accession>A0A9P6L8V5</accession>
<dbReference type="GO" id="GO:0006412">
    <property type="term" value="P:translation"/>
    <property type="evidence" value="ECO:0007669"/>
    <property type="project" value="InterPro"/>
</dbReference>
<comment type="similarity">
    <text evidence="1">Belongs to the universal ribosomal protein uS8 family.</text>
</comment>
<dbReference type="Gene3D" id="3.30.1490.10">
    <property type="match status" value="1"/>
</dbReference>
<dbReference type="Proteomes" id="UP000736335">
    <property type="component" value="Unassembled WGS sequence"/>
</dbReference>
<dbReference type="Gene3D" id="3.30.1370.30">
    <property type="match status" value="1"/>
</dbReference>
<keyword evidence="3" id="KW-0687">Ribonucleoprotein</keyword>
<sequence>MPLPHDLCSLVQNAFRARHKRIAVDHTTQNLGILSILLRTGFISSLTRGTIDGPSPEVFHTVGEAQKRIWAELKYRDDRPVLTSMSLVSRPSRRIFMETSEIRRICSGRRAQTIKPLGLGEIAVVKTSSKEHEWLEAREALQMKLDGEVVCRAQ</sequence>
<name>A0A9P6L8V5_9AGAM</name>
<gene>
    <name evidence="4" type="ORF">BJ322DRAFT_1045479</name>
</gene>
<evidence type="ECO:0000313" key="4">
    <source>
        <dbReference type="EMBL" id="KAF9787833.1"/>
    </source>
</evidence>
<keyword evidence="2 4" id="KW-0689">Ribosomal protein</keyword>
<dbReference type="OrthoDB" id="409928at2759"/>
<evidence type="ECO:0000256" key="2">
    <source>
        <dbReference type="ARBA" id="ARBA00022980"/>
    </source>
</evidence>
<protein>
    <submittedName>
        <fullName evidence="4">Ribosomal protein S8</fullName>
    </submittedName>
</protein>
<dbReference type="GO" id="GO:0003735">
    <property type="term" value="F:structural constituent of ribosome"/>
    <property type="evidence" value="ECO:0007669"/>
    <property type="project" value="InterPro"/>
</dbReference>
<dbReference type="GO" id="GO:1990904">
    <property type="term" value="C:ribonucleoprotein complex"/>
    <property type="evidence" value="ECO:0007669"/>
    <property type="project" value="UniProtKB-KW"/>
</dbReference>
<keyword evidence="5" id="KW-1185">Reference proteome</keyword>
<dbReference type="AlphaFoldDB" id="A0A9P6L8V5"/>
<reference evidence="4" key="2">
    <citation type="submission" date="2020-11" db="EMBL/GenBank/DDBJ databases">
        <authorList>
            <consortium name="DOE Joint Genome Institute"/>
            <person name="Kuo A."/>
            <person name="Miyauchi S."/>
            <person name="Kiss E."/>
            <person name="Drula E."/>
            <person name="Kohler A."/>
            <person name="Sanchez-Garcia M."/>
            <person name="Andreopoulos B."/>
            <person name="Barry K.W."/>
            <person name="Bonito G."/>
            <person name="Buee M."/>
            <person name="Carver A."/>
            <person name="Chen C."/>
            <person name="Cichocki N."/>
            <person name="Clum A."/>
            <person name="Culley D."/>
            <person name="Crous P.W."/>
            <person name="Fauchery L."/>
            <person name="Girlanda M."/>
            <person name="Hayes R."/>
            <person name="Keri Z."/>
            <person name="Labutti K."/>
            <person name="Lipzen A."/>
            <person name="Lombard V."/>
            <person name="Magnuson J."/>
            <person name="Maillard F."/>
            <person name="Morin E."/>
            <person name="Murat C."/>
            <person name="Nolan M."/>
            <person name="Ohm R."/>
            <person name="Pangilinan J."/>
            <person name="Pereira M."/>
            <person name="Perotto S."/>
            <person name="Peter M."/>
            <person name="Riley R."/>
            <person name="Sitrit Y."/>
            <person name="Stielow B."/>
            <person name="Szollosi G."/>
            <person name="Zifcakova L."/>
            <person name="Stursova M."/>
            <person name="Spatafora J.W."/>
            <person name="Tedersoo L."/>
            <person name="Vaario L.-M."/>
            <person name="Yamada A."/>
            <person name="Yan M."/>
            <person name="Wang P."/>
            <person name="Xu J."/>
            <person name="Bruns T."/>
            <person name="Baldrian P."/>
            <person name="Vilgalys R."/>
            <person name="Henrissat B."/>
            <person name="Grigoriev I.V."/>
            <person name="Hibbett D."/>
            <person name="Nagy L.G."/>
            <person name="Martin F.M."/>
        </authorList>
    </citation>
    <scope>NUCLEOTIDE SEQUENCE</scope>
    <source>
        <strain evidence="4">UH-Tt-Lm1</strain>
    </source>
</reference>
<dbReference type="InterPro" id="IPR000630">
    <property type="entry name" value="Ribosomal_uS8"/>
</dbReference>
<organism evidence="4 5">
    <name type="scientific">Thelephora terrestris</name>
    <dbReference type="NCBI Taxonomy" id="56493"/>
    <lineage>
        <taxon>Eukaryota</taxon>
        <taxon>Fungi</taxon>
        <taxon>Dikarya</taxon>
        <taxon>Basidiomycota</taxon>
        <taxon>Agaricomycotina</taxon>
        <taxon>Agaricomycetes</taxon>
        <taxon>Thelephorales</taxon>
        <taxon>Thelephoraceae</taxon>
        <taxon>Thelephora</taxon>
    </lineage>
</organism>
<dbReference type="InterPro" id="IPR035987">
    <property type="entry name" value="Ribosomal_uS8_sf"/>
</dbReference>
<proteinExistence type="inferred from homology"/>
<evidence type="ECO:0000313" key="5">
    <source>
        <dbReference type="Proteomes" id="UP000736335"/>
    </source>
</evidence>
<reference evidence="4" key="1">
    <citation type="journal article" date="2020" name="Nat. Commun.">
        <title>Large-scale genome sequencing of mycorrhizal fungi provides insights into the early evolution of symbiotic traits.</title>
        <authorList>
            <person name="Miyauchi S."/>
            <person name="Kiss E."/>
            <person name="Kuo A."/>
            <person name="Drula E."/>
            <person name="Kohler A."/>
            <person name="Sanchez-Garcia M."/>
            <person name="Morin E."/>
            <person name="Andreopoulos B."/>
            <person name="Barry K.W."/>
            <person name="Bonito G."/>
            <person name="Buee M."/>
            <person name="Carver A."/>
            <person name="Chen C."/>
            <person name="Cichocki N."/>
            <person name="Clum A."/>
            <person name="Culley D."/>
            <person name="Crous P.W."/>
            <person name="Fauchery L."/>
            <person name="Girlanda M."/>
            <person name="Hayes R.D."/>
            <person name="Keri Z."/>
            <person name="LaButti K."/>
            <person name="Lipzen A."/>
            <person name="Lombard V."/>
            <person name="Magnuson J."/>
            <person name="Maillard F."/>
            <person name="Murat C."/>
            <person name="Nolan M."/>
            <person name="Ohm R.A."/>
            <person name="Pangilinan J."/>
            <person name="Pereira M.F."/>
            <person name="Perotto S."/>
            <person name="Peter M."/>
            <person name="Pfister S."/>
            <person name="Riley R."/>
            <person name="Sitrit Y."/>
            <person name="Stielow J.B."/>
            <person name="Szollosi G."/>
            <person name="Zifcakova L."/>
            <person name="Stursova M."/>
            <person name="Spatafora J.W."/>
            <person name="Tedersoo L."/>
            <person name="Vaario L.M."/>
            <person name="Yamada A."/>
            <person name="Yan M."/>
            <person name="Wang P."/>
            <person name="Xu J."/>
            <person name="Bruns T."/>
            <person name="Baldrian P."/>
            <person name="Vilgalys R."/>
            <person name="Dunand C."/>
            <person name="Henrissat B."/>
            <person name="Grigoriev I.V."/>
            <person name="Hibbett D."/>
            <person name="Nagy L.G."/>
            <person name="Martin F.M."/>
        </authorList>
    </citation>
    <scope>NUCLEOTIDE SEQUENCE</scope>
    <source>
        <strain evidence="4">UH-Tt-Lm1</strain>
    </source>
</reference>
<dbReference type="SUPFAM" id="SSF56047">
    <property type="entry name" value="Ribosomal protein S8"/>
    <property type="match status" value="1"/>
</dbReference>
<dbReference type="EMBL" id="WIUZ02000004">
    <property type="protein sequence ID" value="KAF9787833.1"/>
    <property type="molecule type" value="Genomic_DNA"/>
</dbReference>
<evidence type="ECO:0000256" key="3">
    <source>
        <dbReference type="ARBA" id="ARBA00023274"/>
    </source>
</evidence>
<evidence type="ECO:0000256" key="1">
    <source>
        <dbReference type="ARBA" id="ARBA00006471"/>
    </source>
</evidence>
<dbReference type="Pfam" id="PF00410">
    <property type="entry name" value="Ribosomal_S8"/>
    <property type="match status" value="1"/>
</dbReference>
<comment type="caution">
    <text evidence="4">The sequence shown here is derived from an EMBL/GenBank/DDBJ whole genome shotgun (WGS) entry which is preliminary data.</text>
</comment>
<dbReference type="GO" id="GO:0005840">
    <property type="term" value="C:ribosome"/>
    <property type="evidence" value="ECO:0007669"/>
    <property type="project" value="UniProtKB-KW"/>
</dbReference>